<keyword evidence="3" id="KW-1185">Reference proteome</keyword>
<dbReference type="Proteomes" id="UP000827986">
    <property type="component" value="Unassembled WGS sequence"/>
</dbReference>
<proteinExistence type="predicted"/>
<feature type="region of interest" description="Disordered" evidence="1">
    <location>
        <begin position="117"/>
        <end position="141"/>
    </location>
</feature>
<reference evidence="2" key="1">
    <citation type="submission" date="2021-09" db="EMBL/GenBank/DDBJ databases">
        <title>The genome of Mauremys mutica provides insights into the evolution of semi-aquatic lifestyle.</title>
        <authorList>
            <person name="Gong S."/>
            <person name="Gao Y."/>
        </authorList>
    </citation>
    <scope>NUCLEOTIDE SEQUENCE</scope>
    <source>
        <strain evidence="2">MM-2020</strain>
        <tissue evidence="2">Muscle</tissue>
    </source>
</reference>
<comment type="caution">
    <text evidence="2">The sequence shown here is derived from an EMBL/GenBank/DDBJ whole genome shotgun (WGS) entry which is preliminary data.</text>
</comment>
<accession>A0A9D3X666</accession>
<gene>
    <name evidence="2" type="ORF">KIL84_017094</name>
</gene>
<dbReference type="EMBL" id="JAHDVG010000482">
    <property type="protein sequence ID" value="KAH1173255.1"/>
    <property type="molecule type" value="Genomic_DNA"/>
</dbReference>
<organism evidence="2 3">
    <name type="scientific">Mauremys mutica</name>
    <name type="common">yellowpond turtle</name>
    <dbReference type="NCBI Taxonomy" id="74926"/>
    <lineage>
        <taxon>Eukaryota</taxon>
        <taxon>Metazoa</taxon>
        <taxon>Chordata</taxon>
        <taxon>Craniata</taxon>
        <taxon>Vertebrata</taxon>
        <taxon>Euteleostomi</taxon>
        <taxon>Archelosauria</taxon>
        <taxon>Testudinata</taxon>
        <taxon>Testudines</taxon>
        <taxon>Cryptodira</taxon>
        <taxon>Durocryptodira</taxon>
        <taxon>Testudinoidea</taxon>
        <taxon>Geoemydidae</taxon>
        <taxon>Geoemydinae</taxon>
        <taxon>Mauremys</taxon>
    </lineage>
</organism>
<evidence type="ECO:0000313" key="3">
    <source>
        <dbReference type="Proteomes" id="UP000827986"/>
    </source>
</evidence>
<evidence type="ECO:0000256" key="1">
    <source>
        <dbReference type="SAM" id="MobiDB-lite"/>
    </source>
</evidence>
<evidence type="ECO:0000313" key="2">
    <source>
        <dbReference type="EMBL" id="KAH1173255.1"/>
    </source>
</evidence>
<dbReference type="AlphaFoldDB" id="A0A9D3X666"/>
<protein>
    <submittedName>
        <fullName evidence="2">Uncharacterized protein</fullName>
    </submittedName>
</protein>
<sequence length="141" mass="14866">MAPIARRWAVEVGCSGRRNVAGSPGPSNLQPGAATDPLLLLLVCSGSTWGPQVGPGLHGARLCTNIGPKCYPPVWTSRLCARILPARGSLRTGGSQGSPRRALCELRRPCAEEPTSRANNECVSERGEARSFPMPFDGGET</sequence>
<name>A0A9D3X666_9SAUR</name>